<keyword evidence="9 10" id="KW-0539">Nucleus</keyword>
<evidence type="ECO:0000259" key="13">
    <source>
        <dbReference type="PROSITE" id="PS51843"/>
    </source>
</evidence>
<keyword evidence="8 10" id="KW-0675">Receptor</keyword>
<evidence type="ECO:0000256" key="10">
    <source>
        <dbReference type="RuleBase" id="RU004334"/>
    </source>
</evidence>
<name>A0AAW0UAT0_SCYPA</name>
<dbReference type="AlphaFoldDB" id="A0AAW0UAT0"/>
<dbReference type="PROSITE" id="PS00031">
    <property type="entry name" value="NUCLEAR_REC_DBD_1"/>
    <property type="match status" value="1"/>
</dbReference>
<dbReference type="Pfam" id="PF00105">
    <property type="entry name" value="zf-C4"/>
    <property type="match status" value="1"/>
</dbReference>
<evidence type="ECO:0000313" key="15">
    <source>
        <dbReference type="Proteomes" id="UP001487740"/>
    </source>
</evidence>
<dbReference type="Gene3D" id="1.10.565.10">
    <property type="entry name" value="Retinoid X Receptor"/>
    <property type="match status" value="1"/>
</dbReference>
<dbReference type="SMART" id="SM00399">
    <property type="entry name" value="ZnF_C4"/>
    <property type="match status" value="1"/>
</dbReference>
<evidence type="ECO:0008006" key="16">
    <source>
        <dbReference type="Google" id="ProtNLM"/>
    </source>
</evidence>
<dbReference type="GO" id="GO:0006950">
    <property type="term" value="P:response to stress"/>
    <property type="evidence" value="ECO:0007669"/>
    <property type="project" value="UniProtKB-ARBA"/>
</dbReference>
<dbReference type="GO" id="GO:0004879">
    <property type="term" value="F:nuclear receptor activity"/>
    <property type="evidence" value="ECO:0007669"/>
    <property type="project" value="TreeGrafter"/>
</dbReference>
<evidence type="ECO:0000313" key="14">
    <source>
        <dbReference type="EMBL" id="KAK8397150.1"/>
    </source>
</evidence>
<dbReference type="CDD" id="cd06929">
    <property type="entry name" value="NR_LBD_F1"/>
    <property type="match status" value="1"/>
</dbReference>
<comment type="similarity">
    <text evidence="10">Belongs to the nuclear hormone receptor family.</text>
</comment>
<dbReference type="PROSITE" id="PS51843">
    <property type="entry name" value="NR_LBD"/>
    <property type="match status" value="1"/>
</dbReference>
<dbReference type="InterPro" id="IPR000536">
    <property type="entry name" value="Nucl_hrmn_rcpt_lig-bd"/>
</dbReference>
<dbReference type="PROSITE" id="PS51030">
    <property type="entry name" value="NUCLEAR_REC_DBD_2"/>
    <property type="match status" value="1"/>
</dbReference>
<evidence type="ECO:0000256" key="2">
    <source>
        <dbReference type="ARBA" id="ARBA00022723"/>
    </source>
</evidence>
<feature type="region of interest" description="Disordered" evidence="11">
    <location>
        <begin position="1"/>
        <end position="26"/>
    </location>
</feature>
<evidence type="ECO:0000259" key="12">
    <source>
        <dbReference type="PROSITE" id="PS51030"/>
    </source>
</evidence>
<feature type="region of interest" description="Disordered" evidence="11">
    <location>
        <begin position="311"/>
        <end position="394"/>
    </location>
</feature>
<dbReference type="Pfam" id="PF00104">
    <property type="entry name" value="Hormone_recep"/>
    <property type="match status" value="1"/>
</dbReference>
<feature type="compositionally biased region" description="Polar residues" evidence="11">
    <location>
        <begin position="353"/>
        <end position="365"/>
    </location>
</feature>
<feature type="compositionally biased region" description="Basic and acidic residues" evidence="11">
    <location>
        <begin position="103"/>
        <end position="124"/>
    </location>
</feature>
<dbReference type="PANTHER" id="PTHR24082">
    <property type="entry name" value="NUCLEAR HORMONE RECEPTOR"/>
    <property type="match status" value="1"/>
</dbReference>
<reference evidence="14 15" key="1">
    <citation type="submission" date="2023-03" db="EMBL/GenBank/DDBJ databases">
        <title>High-quality genome of Scylla paramamosain provides insights in environmental adaptation.</title>
        <authorList>
            <person name="Zhang L."/>
        </authorList>
    </citation>
    <scope>NUCLEOTIDE SEQUENCE [LARGE SCALE GENOMIC DNA]</scope>
    <source>
        <strain evidence="14">LZ_2023a</strain>
        <tissue evidence="14">Muscle</tissue>
    </source>
</reference>
<dbReference type="InterPro" id="IPR001628">
    <property type="entry name" value="Znf_hrmn_rcpt"/>
</dbReference>
<dbReference type="GO" id="GO:0005634">
    <property type="term" value="C:nucleus"/>
    <property type="evidence" value="ECO:0007669"/>
    <property type="project" value="UniProtKB-SubCell"/>
</dbReference>
<comment type="subcellular location">
    <subcellularLocation>
        <location evidence="1 10">Nucleus</location>
    </subcellularLocation>
</comment>
<keyword evidence="2 10" id="KW-0479">Metal-binding</keyword>
<comment type="caution">
    <text evidence="14">The sequence shown here is derived from an EMBL/GenBank/DDBJ whole genome shotgun (WGS) entry which is preliminary data.</text>
</comment>
<dbReference type="SUPFAM" id="SSF48508">
    <property type="entry name" value="Nuclear receptor ligand-binding domain"/>
    <property type="match status" value="1"/>
</dbReference>
<dbReference type="InterPro" id="IPR013088">
    <property type="entry name" value="Znf_NHR/GATA"/>
</dbReference>
<organism evidence="14 15">
    <name type="scientific">Scylla paramamosain</name>
    <name type="common">Mud crab</name>
    <dbReference type="NCBI Taxonomy" id="85552"/>
    <lineage>
        <taxon>Eukaryota</taxon>
        <taxon>Metazoa</taxon>
        <taxon>Ecdysozoa</taxon>
        <taxon>Arthropoda</taxon>
        <taxon>Crustacea</taxon>
        <taxon>Multicrustacea</taxon>
        <taxon>Malacostraca</taxon>
        <taxon>Eumalacostraca</taxon>
        <taxon>Eucarida</taxon>
        <taxon>Decapoda</taxon>
        <taxon>Pleocyemata</taxon>
        <taxon>Brachyura</taxon>
        <taxon>Eubrachyura</taxon>
        <taxon>Portunoidea</taxon>
        <taxon>Portunidae</taxon>
        <taxon>Portuninae</taxon>
        <taxon>Scylla</taxon>
    </lineage>
</organism>
<dbReference type="InterPro" id="IPR035500">
    <property type="entry name" value="NHR-like_dom_sf"/>
</dbReference>
<dbReference type="SUPFAM" id="SSF57716">
    <property type="entry name" value="Glucocorticoid receptor-like (DNA-binding domain)"/>
    <property type="match status" value="1"/>
</dbReference>
<feature type="compositionally biased region" description="Basic and acidic residues" evidence="11">
    <location>
        <begin position="12"/>
        <end position="26"/>
    </location>
</feature>
<keyword evidence="3 10" id="KW-0863">Zinc-finger</keyword>
<dbReference type="Proteomes" id="UP001487740">
    <property type="component" value="Unassembled WGS sequence"/>
</dbReference>
<dbReference type="SMR" id="A0AAW0UAT0"/>
<feature type="compositionally biased region" description="Low complexity" evidence="11">
    <location>
        <begin position="1"/>
        <end position="11"/>
    </location>
</feature>
<dbReference type="GO" id="GO:0000122">
    <property type="term" value="P:negative regulation of transcription by RNA polymerase II"/>
    <property type="evidence" value="ECO:0007669"/>
    <property type="project" value="TreeGrafter"/>
</dbReference>
<dbReference type="GO" id="GO:0008270">
    <property type="term" value="F:zinc ion binding"/>
    <property type="evidence" value="ECO:0007669"/>
    <property type="project" value="UniProtKB-KW"/>
</dbReference>
<protein>
    <recommendedName>
        <fullName evidence="16">Nuclear hormone receptor HR96</fullName>
    </recommendedName>
</protein>
<keyword evidence="4 10" id="KW-0862">Zinc</keyword>
<evidence type="ECO:0000256" key="8">
    <source>
        <dbReference type="ARBA" id="ARBA00023170"/>
    </source>
</evidence>
<feature type="compositionally biased region" description="Low complexity" evidence="11">
    <location>
        <begin position="366"/>
        <end position="376"/>
    </location>
</feature>
<proteinExistence type="inferred from homology"/>
<dbReference type="GO" id="GO:0030154">
    <property type="term" value="P:cell differentiation"/>
    <property type="evidence" value="ECO:0007669"/>
    <property type="project" value="TreeGrafter"/>
</dbReference>
<dbReference type="GO" id="GO:0000978">
    <property type="term" value="F:RNA polymerase II cis-regulatory region sequence-specific DNA binding"/>
    <property type="evidence" value="ECO:0007669"/>
    <property type="project" value="TreeGrafter"/>
</dbReference>
<dbReference type="EMBL" id="JARAKH010000014">
    <property type="protein sequence ID" value="KAK8397150.1"/>
    <property type="molecule type" value="Genomic_DNA"/>
</dbReference>
<dbReference type="GO" id="GO:0045944">
    <property type="term" value="P:positive regulation of transcription by RNA polymerase II"/>
    <property type="evidence" value="ECO:0007669"/>
    <property type="project" value="TreeGrafter"/>
</dbReference>
<evidence type="ECO:0000256" key="4">
    <source>
        <dbReference type="ARBA" id="ARBA00022833"/>
    </source>
</evidence>
<keyword evidence="5 10" id="KW-0805">Transcription regulation</keyword>
<feature type="domain" description="Nuclear receptor" evidence="12">
    <location>
        <begin position="26"/>
        <end position="101"/>
    </location>
</feature>
<accession>A0AAW0UAT0</accession>
<feature type="compositionally biased region" description="Pro residues" evidence="11">
    <location>
        <begin position="317"/>
        <end position="331"/>
    </location>
</feature>
<evidence type="ECO:0000256" key="1">
    <source>
        <dbReference type="ARBA" id="ARBA00004123"/>
    </source>
</evidence>
<evidence type="ECO:0000256" key="9">
    <source>
        <dbReference type="ARBA" id="ARBA00023242"/>
    </source>
</evidence>
<feature type="domain" description="NR LBD" evidence="13">
    <location>
        <begin position="451"/>
        <end position="681"/>
    </location>
</feature>
<feature type="compositionally biased region" description="Low complexity" evidence="11">
    <location>
        <begin position="137"/>
        <end position="171"/>
    </location>
</feature>
<feature type="region of interest" description="Disordered" evidence="11">
    <location>
        <begin position="103"/>
        <end position="171"/>
    </location>
</feature>
<evidence type="ECO:0000256" key="6">
    <source>
        <dbReference type="ARBA" id="ARBA00023125"/>
    </source>
</evidence>
<dbReference type="SMART" id="SM00430">
    <property type="entry name" value="HOLI"/>
    <property type="match status" value="1"/>
</dbReference>
<dbReference type="InterPro" id="IPR050234">
    <property type="entry name" value="Nuclear_hormone_rcpt_NR1"/>
</dbReference>
<sequence>MATSPSSPLPSSKEEGSDGGKKQNEAKKCGVCGDRALGYNFNAITCESCKAFFRRNALKNKEFKCPFQDQCQVDQVTRRFCQKCRLRKCFEIGMKKEWIMTDEEKKKKKQKIEENRARKMGEVGHEDDDCDDGGGNSQHSNNNSNDNNNNDNDGSNDAPVSLPPSSSAMASLTKPQAVVMGVIRDGDSLPPKVARTEIEADTDHHTQLHPVIREYQTEYSSSSPLGSLTKLREGESSLLAPGIPSPATVEGSEGASNPCLAEVFALSIKKEVEYMDDQASAAAATTLHNHHHHHHSDPHTQLTLPHHQHNYQFYHNPLPPHPAPSSQPEPLPRCTSPHHTPAPTHHTPPPAQLTPSPTQHTPPQIHSTSPLPLPHHSVPPHHHSSSETQTDSEKCGGFSIREAMEILHPEDNNSKESSSVMDTLMNTAIRAEYSSPLLSLHLSPPSELNEAERAKLEELTEANKGLLAPLCEDYNFKDLSNPSLINVINLTEIAIRRLIKMAKRISSFKTLCQEDQIALLKGGCTEMMILRSVCAYDPDKDSWKIQQDHSKTQDIKLKVLKAAPGNVYEEHKRFILAFEPEWRKDPHIIFLLCAITLFSPRRPHIIHADAILHEQCSYLYLTRRYLAARYNPCAGRAVYHQLLHRLAHLHRLSEEHVRLFLEVNPKQVEPLLIEIFDLKQR</sequence>
<evidence type="ECO:0000256" key="3">
    <source>
        <dbReference type="ARBA" id="ARBA00022771"/>
    </source>
</evidence>
<keyword evidence="7 10" id="KW-0804">Transcription</keyword>
<gene>
    <name evidence="14" type="ORF">O3P69_004685</name>
</gene>
<evidence type="ECO:0000256" key="11">
    <source>
        <dbReference type="SAM" id="MobiDB-lite"/>
    </source>
</evidence>
<dbReference type="PANTHER" id="PTHR24082:SF283">
    <property type="entry name" value="NUCLEAR HORMONE RECEPTOR HR96"/>
    <property type="match status" value="1"/>
</dbReference>
<dbReference type="FunFam" id="1.10.565.10:FF:000035">
    <property type="entry name" value="Nuclear hormone receptor HR96"/>
    <property type="match status" value="1"/>
</dbReference>
<evidence type="ECO:0000256" key="7">
    <source>
        <dbReference type="ARBA" id="ARBA00023163"/>
    </source>
</evidence>
<dbReference type="PRINTS" id="PR00047">
    <property type="entry name" value="STROIDFINGER"/>
</dbReference>
<evidence type="ECO:0000256" key="5">
    <source>
        <dbReference type="ARBA" id="ARBA00023015"/>
    </source>
</evidence>
<keyword evidence="15" id="KW-1185">Reference proteome</keyword>
<dbReference type="CDD" id="cd06966">
    <property type="entry name" value="NR_DBD_CAR"/>
    <property type="match status" value="1"/>
</dbReference>
<keyword evidence="6 10" id="KW-0238">DNA-binding</keyword>
<dbReference type="Gene3D" id="3.30.50.10">
    <property type="entry name" value="Erythroid Transcription Factor GATA-1, subunit A"/>
    <property type="match status" value="1"/>
</dbReference>
<dbReference type="FunFam" id="3.30.50.10:FF:000042">
    <property type="entry name" value="Nuclear hormone receptor HR96"/>
    <property type="match status" value="1"/>
</dbReference>